<organism evidence="2 3">
    <name type="scientific">Sphingomonas parva</name>
    <dbReference type="NCBI Taxonomy" id="2555898"/>
    <lineage>
        <taxon>Bacteria</taxon>
        <taxon>Pseudomonadati</taxon>
        <taxon>Pseudomonadota</taxon>
        <taxon>Alphaproteobacteria</taxon>
        <taxon>Sphingomonadales</taxon>
        <taxon>Sphingomonadaceae</taxon>
        <taxon>Sphingomonas</taxon>
    </lineage>
</organism>
<dbReference type="AlphaFoldDB" id="A0A4Y8ZSV3"/>
<dbReference type="RefSeq" id="WP_135084786.1">
    <property type="nucleotide sequence ID" value="NZ_SPDV01000009.1"/>
</dbReference>
<protein>
    <submittedName>
        <fullName evidence="2">Uncharacterized protein</fullName>
    </submittedName>
</protein>
<accession>A0A4Y8ZSV3</accession>
<sequence>MIEAVIVSLPLILIALARLVEAAAIVILARRSDAPLALAEDGGRRLRLRTTFRRTDPGGRAVLEEEARQPRSPAGSANPDEGRGRGKA</sequence>
<feature type="compositionally biased region" description="Basic and acidic residues" evidence="1">
    <location>
        <begin position="55"/>
        <end position="69"/>
    </location>
</feature>
<reference evidence="2 3" key="1">
    <citation type="submission" date="2019-03" db="EMBL/GenBank/DDBJ databases">
        <title>Genome sequence of Sphingomonas sp. 17J27-24.</title>
        <authorList>
            <person name="Kim M."/>
            <person name="Maeng S."/>
            <person name="Sathiyaraj S."/>
        </authorList>
    </citation>
    <scope>NUCLEOTIDE SEQUENCE [LARGE SCALE GENOMIC DNA]</scope>
    <source>
        <strain evidence="2 3">17J27-24</strain>
    </source>
</reference>
<evidence type="ECO:0000313" key="2">
    <source>
        <dbReference type="EMBL" id="TFI59093.1"/>
    </source>
</evidence>
<evidence type="ECO:0000256" key="1">
    <source>
        <dbReference type="SAM" id="MobiDB-lite"/>
    </source>
</evidence>
<gene>
    <name evidence="2" type="ORF">E2493_06085</name>
</gene>
<comment type="caution">
    <text evidence="2">The sequence shown here is derived from an EMBL/GenBank/DDBJ whole genome shotgun (WGS) entry which is preliminary data.</text>
</comment>
<proteinExistence type="predicted"/>
<name>A0A4Y8ZSV3_9SPHN</name>
<keyword evidence="3" id="KW-1185">Reference proteome</keyword>
<feature type="region of interest" description="Disordered" evidence="1">
    <location>
        <begin position="55"/>
        <end position="88"/>
    </location>
</feature>
<dbReference type="EMBL" id="SPDV01000009">
    <property type="protein sequence ID" value="TFI59093.1"/>
    <property type="molecule type" value="Genomic_DNA"/>
</dbReference>
<dbReference type="Proteomes" id="UP000298213">
    <property type="component" value="Unassembled WGS sequence"/>
</dbReference>
<evidence type="ECO:0000313" key="3">
    <source>
        <dbReference type="Proteomes" id="UP000298213"/>
    </source>
</evidence>